<accession>A0A5J6QDW5</accession>
<keyword evidence="2" id="KW-1185">Reference proteome</keyword>
<evidence type="ECO:0000313" key="2">
    <source>
        <dbReference type="Proteomes" id="UP000327179"/>
    </source>
</evidence>
<evidence type="ECO:0000313" key="1">
    <source>
        <dbReference type="EMBL" id="QEY60647.1"/>
    </source>
</evidence>
<gene>
    <name evidence="1" type="ORF">FXN65_00815</name>
</gene>
<proteinExistence type="predicted"/>
<dbReference type="AlphaFoldDB" id="A0A5J6QDW5"/>
<sequence length="250" mass="27570">MIRKVLLYPLFSLLLGVAMPILAAELPPQELVQVHASRATASLLLFRGEGFQDVHAERMRTDLKALDANYQRIGTPSEDLRKAHDAFVTQLEQGVSYGHNEEDVPWRYPQELAKALRDFLIAARAQAGSGGAGELPAKVEYLNVQYLSRAYIGTFEIARENGETYIGQDERRLLPAIDEQLAPLDEKADPALAKLKTRWGFLRTALSDLNSQSNTLVSASGRPYAPMMVDRQARSMSGQLLALGSLPPAP</sequence>
<reference evidence="1 2" key="1">
    <citation type="submission" date="2019-08" db="EMBL/GenBank/DDBJ databases">
        <title>Whole-genome Sequencing of e-waste polymer degrading bacterium Pseudomonas sp. strain PE08.</title>
        <authorList>
            <person name="Kirdat K."/>
            <person name="Debbarma P."/>
            <person name="Narawade N."/>
            <person name="Suyal D."/>
            <person name="Thorat V."/>
            <person name="Shouche Y."/>
            <person name="Goel R."/>
            <person name="Yadav A."/>
        </authorList>
    </citation>
    <scope>NUCLEOTIDE SEQUENCE [LARGE SCALE GENOMIC DNA]</scope>
    <source>
        <strain evidence="1 2">PE08</strain>
    </source>
</reference>
<organism evidence="1 2">
    <name type="scientific">Metapseudomonas lalkuanensis</name>
    <dbReference type="NCBI Taxonomy" id="2604832"/>
    <lineage>
        <taxon>Bacteria</taxon>
        <taxon>Pseudomonadati</taxon>
        <taxon>Pseudomonadota</taxon>
        <taxon>Gammaproteobacteria</taxon>
        <taxon>Pseudomonadales</taxon>
        <taxon>Pseudomonadaceae</taxon>
        <taxon>Metapseudomonas</taxon>
    </lineage>
</organism>
<name>A0A5J6QDW5_9GAMM</name>
<dbReference type="EMBL" id="CP043311">
    <property type="protein sequence ID" value="QEY60647.1"/>
    <property type="molecule type" value="Genomic_DNA"/>
</dbReference>
<dbReference type="Proteomes" id="UP000327179">
    <property type="component" value="Chromosome"/>
</dbReference>
<dbReference type="KEGG" id="plal:FXN65_00815"/>
<protein>
    <submittedName>
        <fullName evidence="1">Uncharacterized protein</fullName>
    </submittedName>
</protein>
<dbReference type="RefSeq" id="WP_151131201.1">
    <property type="nucleotide sequence ID" value="NZ_CP043311.1"/>
</dbReference>